<comment type="caution">
    <text evidence="5">The sequence shown here is derived from an EMBL/GenBank/DDBJ whole genome shotgun (WGS) entry which is preliminary data.</text>
</comment>
<name>A0A2N8TPP1_9ACTN</name>
<dbReference type="Gene3D" id="3.40.630.30">
    <property type="match status" value="2"/>
</dbReference>
<evidence type="ECO:0000256" key="2">
    <source>
        <dbReference type="ARBA" id="ARBA00023315"/>
    </source>
</evidence>
<evidence type="ECO:0000256" key="1">
    <source>
        <dbReference type="ARBA" id="ARBA00022679"/>
    </source>
</evidence>
<dbReference type="GO" id="GO:0016747">
    <property type="term" value="F:acyltransferase activity, transferring groups other than amino-acyl groups"/>
    <property type="evidence" value="ECO:0007669"/>
    <property type="project" value="InterPro"/>
</dbReference>
<reference evidence="5 6" key="1">
    <citation type="submission" date="2018-01" db="EMBL/GenBank/DDBJ databases">
        <title>Draft genome sequence of Streptomyces sp. 13K301.</title>
        <authorList>
            <person name="Sahin N."/>
            <person name="Saygin H."/>
            <person name="Ay H."/>
        </authorList>
    </citation>
    <scope>NUCLEOTIDE SEQUENCE [LARGE SCALE GENOMIC DNA]</scope>
    <source>
        <strain evidence="5 6">13K301</strain>
    </source>
</reference>
<evidence type="ECO:0000259" key="4">
    <source>
        <dbReference type="PROSITE" id="PS51186"/>
    </source>
</evidence>
<dbReference type="CDD" id="cd04301">
    <property type="entry name" value="NAT_SF"/>
    <property type="match status" value="2"/>
</dbReference>
<proteinExistence type="predicted"/>
<feature type="domain" description="N-acetyltransferase" evidence="4">
    <location>
        <begin position="6"/>
        <end position="154"/>
    </location>
</feature>
<dbReference type="OrthoDB" id="9803233at2"/>
<dbReference type="InterPro" id="IPR050832">
    <property type="entry name" value="Bact_Acetyltransf"/>
</dbReference>
<dbReference type="PROSITE" id="PS51186">
    <property type="entry name" value="GNAT"/>
    <property type="match status" value="2"/>
</dbReference>
<sequence>MTSPDLIITAVTADDPRIEQLVRDLDADLTARYPDEPCTGGAHISPGIRFLLAEADGRPVGCCAVQPFPFPDSAAELKRMYVTPEARGRGIAAHLLAEAERTATALGHTEMRLETAVHQPEAIALYTRADYTLIPNYPPYQHKTLSRCYAKPLALPEAGPEDREEITAFLAGQGLSPQDVLAPGTRYWLTRDAAGPATTVGLERQGHCVLLRSVAVRPDLRGCGAARRLARRVLTEAAAQGGHTAYLFSTVAGPVWERLGFWPVPVSEAAEALSDAPHVRRYRATGTLTDEAAWRHDLVDVTTGNLPPMSADHSAADAPHTAAATGR</sequence>
<dbReference type="SUPFAM" id="SSF55729">
    <property type="entry name" value="Acyl-CoA N-acyltransferases (Nat)"/>
    <property type="match status" value="2"/>
</dbReference>
<keyword evidence="1 5" id="KW-0808">Transferase</keyword>
<dbReference type="Proteomes" id="UP000235943">
    <property type="component" value="Unassembled WGS sequence"/>
</dbReference>
<accession>A0A2N8TPP1</accession>
<evidence type="ECO:0000313" key="5">
    <source>
        <dbReference type="EMBL" id="PNG20943.1"/>
    </source>
</evidence>
<keyword evidence="6" id="KW-1185">Reference proteome</keyword>
<dbReference type="InterPro" id="IPR000182">
    <property type="entry name" value="GNAT_dom"/>
</dbReference>
<feature type="domain" description="N-acetyltransferase" evidence="4">
    <location>
        <begin position="153"/>
        <end position="280"/>
    </location>
</feature>
<dbReference type="PANTHER" id="PTHR43877:SF2">
    <property type="entry name" value="AMINOALKYLPHOSPHONATE N-ACETYLTRANSFERASE-RELATED"/>
    <property type="match status" value="1"/>
</dbReference>
<feature type="compositionally biased region" description="Low complexity" evidence="3">
    <location>
        <begin position="310"/>
        <end position="327"/>
    </location>
</feature>
<dbReference type="InterPro" id="IPR016181">
    <property type="entry name" value="Acyl_CoA_acyltransferase"/>
</dbReference>
<dbReference type="Pfam" id="PF00583">
    <property type="entry name" value="Acetyltransf_1"/>
    <property type="match status" value="2"/>
</dbReference>
<dbReference type="RefSeq" id="WP_102910019.1">
    <property type="nucleotide sequence ID" value="NZ_POUC01000114.1"/>
</dbReference>
<dbReference type="EMBL" id="POUC01000114">
    <property type="protein sequence ID" value="PNG20943.1"/>
    <property type="molecule type" value="Genomic_DNA"/>
</dbReference>
<feature type="region of interest" description="Disordered" evidence="3">
    <location>
        <begin position="305"/>
        <end position="327"/>
    </location>
</feature>
<gene>
    <name evidence="5" type="ORF">C1J00_17545</name>
</gene>
<evidence type="ECO:0000256" key="3">
    <source>
        <dbReference type="SAM" id="MobiDB-lite"/>
    </source>
</evidence>
<dbReference type="PANTHER" id="PTHR43877">
    <property type="entry name" value="AMINOALKYLPHOSPHONATE N-ACETYLTRANSFERASE-RELATED-RELATED"/>
    <property type="match status" value="1"/>
</dbReference>
<dbReference type="AlphaFoldDB" id="A0A2N8TPP1"/>
<evidence type="ECO:0000313" key="6">
    <source>
        <dbReference type="Proteomes" id="UP000235943"/>
    </source>
</evidence>
<keyword evidence="2" id="KW-0012">Acyltransferase</keyword>
<organism evidence="5 6">
    <name type="scientific">Streptomyces cahuitamycinicus</name>
    <dbReference type="NCBI Taxonomy" id="2070367"/>
    <lineage>
        <taxon>Bacteria</taxon>
        <taxon>Bacillati</taxon>
        <taxon>Actinomycetota</taxon>
        <taxon>Actinomycetes</taxon>
        <taxon>Kitasatosporales</taxon>
        <taxon>Streptomycetaceae</taxon>
        <taxon>Streptomyces</taxon>
    </lineage>
</organism>
<protein>
    <submittedName>
        <fullName evidence="5">GNAT family N-acetyltransferase</fullName>
    </submittedName>
</protein>